<dbReference type="AlphaFoldDB" id="A0A2V4NIA5"/>
<dbReference type="InterPro" id="IPR050267">
    <property type="entry name" value="Anti-sigma-factor_SerPK"/>
</dbReference>
<accession>A0A2V4NIA5</accession>
<keyword evidence="4" id="KW-1185">Reference proteome</keyword>
<comment type="caution">
    <text evidence="3">The sequence shown here is derived from an EMBL/GenBank/DDBJ whole genome shotgun (WGS) entry which is preliminary data.</text>
</comment>
<keyword evidence="3" id="KW-0547">Nucleotide-binding</keyword>
<dbReference type="InterPro" id="IPR003594">
    <property type="entry name" value="HATPase_dom"/>
</dbReference>
<dbReference type="PANTHER" id="PTHR35526">
    <property type="entry name" value="ANTI-SIGMA-F FACTOR RSBW-RELATED"/>
    <property type="match status" value="1"/>
</dbReference>
<evidence type="ECO:0000259" key="2">
    <source>
        <dbReference type="Pfam" id="PF13581"/>
    </source>
</evidence>
<reference evidence="3 4" key="1">
    <citation type="submission" date="2018-03" db="EMBL/GenBank/DDBJ databases">
        <title>Bioinformatic expansion and discovery of thiopeptide antibiotics.</title>
        <authorList>
            <person name="Schwalen C.J."/>
            <person name="Hudson G.A."/>
            <person name="Mitchell D.A."/>
        </authorList>
    </citation>
    <scope>NUCLEOTIDE SEQUENCE [LARGE SCALE GENOMIC DNA]</scope>
    <source>
        <strain evidence="3 4">ATCC 21389</strain>
    </source>
</reference>
<dbReference type="Pfam" id="PF13581">
    <property type="entry name" value="HATPase_c_2"/>
    <property type="match status" value="1"/>
</dbReference>
<sequence length="134" mass="14253">MTAAISGTESVGVDLPYRAESVSAARRLVCVQLAVWGLDDLVEDAQVIVSELATNAAKTGCRLWMRVEIERLTEKAVQIRVTDGCRVLPVMVKADGQDEGGRGIALIHHLTGGHWGADQLPNGKTVHADLGVVA</sequence>
<evidence type="ECO:0000313" key="4">
    <source>
        <dbReference type="Proteomes" id="UP000248039"/>
    </source>
</evidence>
<dbReference type="GO" id="GO:0004674">
    <property type="term" value="F:protein serine/threonine kinase activity"/>
    <property type="evidence" value="ECO:0007669"/>
    <property type="project" value="UniProtKB-KW"/>
</dbReference>
<dbReference type="InterPro" id="IPR036890">
    <property type="entry name" value="HATPase_C_sf"/>
</dbReference>
<dbReference type="Proteomes" id="UP000248039">
    <property type="component" value="Unassembled WGS sequence"/>
</dbReference>
<dbReference type="EMBL" id="PYBW01000168">
    <property type="protein sequence ID" value="PYC66733.1"/>
    <property type="molecule type" value="Genomic_DNA"/>
</dbReference>
<keyword evidence="1" id="KW-0808">Transferase</keyword>
<feature type="domain" description="Histidine kinase/HSP90-like ATPase" evidence="2">
    <location>
        <begin position="16"/>
        <end position="111"/>
    </location>
</feature>
<dbReference type="Gene3D" id="3.30.565.10">
    <property type="entry name" value="Histidine kinase-like ATPase, C-terminal domain"/>
    <property type="match status" value="1"/>
</dbReference>
<dbReference type="CDD" id="cd16936">
    <property type="entry name" value="HATPase_RsbW-like"/>
    <property type="match status" value="1"/>
</dbReference>
<evidence type="ECO:0000313" key="3">
    <source>
        <dbReference type="EMBL" id="PYC66733.1"/>
    </source>
</evidence>
<evidence type="ECO:0000256" key="1">
    <source>
        <dbReference type="ARBA" id="ARBA00022527"/>
    </source>
</evidence>
<dbReference type="PANTHER" id="PTHR35526:SF3">
    <property type="entry name" value="ANTI-SIGMA-F FACTOR RSBW"/>
    <property type="match status" value="1"/>
</dbReference>
<keyword evidence="1" id="KW-0723">Serine/threonine-protein kinase</keyword>
<proteinExistence type="predicted"/>
<dbReference type="GO" id="GO:0005524">
    <property type="term" value="F:ATP binding"/>
    <property type="evidence" value="ECO:0007669"/>
    <property type="project" value="UniProtKB-KW"/>
</dbReference>
<name>A0A2V4NIA5_9ACTN</name>
<protein>
    <submittedName>
        <fullName evidence="3">ATP-binding protein</fullName>
    </submittedName>
</protein>
<organism evidence="3 4">
    <name type="scientific">Streptomyces tateyamensis</name>
    <dbReference type="NCBI Taxonomy" id="565073"/>
    <lineage>
        <taxon>Bacteria</taxon>
        <taxon>Bacillati</taxon>
        <taxon>Actinomycetota</taxon>
        <taxon>Actinomycetes</taxon>
        <taxon>Kitasatosporales</taxon>
        <taxon>Streptomycetaceae</taxon>
        <taxon>Streptomyces</taxon>
    </lineage>
</organism>
<keyword evidence="3" id="KW-0067">ATP-binding</keyword>
<keyword evidence="1" id="KW-0418">Kinase</keyword>
<gene>
    <name evidence="3" type="ORF">C7C46_31045</name>
</gene>